<dbReference type="GO" id="GO:0016274">
    <property type="term" value="F:protein-arginine N-methyltransferase activity"/>
    <property type="evidence" value="ECO:0007669"/>
    <property type="project" value="InterPro"/>
</dbReference>
<evidence type="ECO:0000256" key="1">
    <source>
        <dbReference type="ARBA" id="ARBA00022691"/>
    </source>
</evidence>
<dbReference type="AlphaFoldDB" id="K0RT13"/>
<dbReference type="CDD" id="cd02440">
    <property type="entry name" value="AdoMet_MTases"/>
    <property type="match status" value="1"/>
</dbReference>
<reference evidence="3 4" key="1">
    <citation type="journal article" date="2012" name="Genome Biol.">
        <title>Genome and low-iron response of an oceanic diatom adapted to chronic iron limitation.</title>
        <authorList>
            <person name="Lommer M."/>
            <person name="Specht M."/>
            <person name="Roy A.S."/>
            <person name="Kraemer L."/>
            <person name="Andreson R."/>
            <person name="Gutowska M.A."/>
            <person name="Wolf J."/>
            <person name="Bergner S.V."/>
            <person name="Schilhabel M.B."/>
            <person name="Klostermeier U.C."/>
            <person name="Beiko R.G."/>
            <person name="Rosenstiel P."/>
            <person name="Hippler M."/>
            <person name="Laroche J."/>
        </authorList>
    </citation>
    <scope>NUCLEOTIDE SEQUENCE [LARGE SCALE GENOMIC DNA]</scope>
    <source>
        <strain evidence="3 4">CCMP1005</strain>
    </source>
</reference>
<dbReference type="PROSITE" id="PS51678">
    <property type="entry name" value="SAM_MT_PRMT"/>
    <property type="match status" value="1"/>
</dbReference>
<sequence>MSGEELARAIQRARYNEAVIVQVGGEEDGQSRCDGEARNTEIVLVACLDTVNGGIMWQNAALSHSNEADEDDDVGIARHLRTKRWALPMLNDRRRNELYSHAIRKACRQTVSKRNVPGGDDTIRILDIGTGTGLLAMMGAQFTKGAINEHDNEKMKVRVTGVEMASSMARLARMTVHANGLSDTVTVVEDHSMDPNFVLDDARFTDSSPELASSNGVESVGAKADICTSELLESGLLGEGVLPSLRDAWRRHLKPDAVVVPQRARVMAVLVEGLPLNATIGDEGVGLNSATAFVGPNVDIFSKVSHGVRLSTSAHGESALLGEALVPIHADALLGDHSERKLRPLSDPTQVLGFDFTSECAIPPESGRSTLVNVVPTAEGTANGILFWWELELIDGGIVYSTEPMAFANDKSQYEWQDHWQQCLFILGRETKVTKGEIVELISRHDDKSISFSIAQAARDRPNQRRKLNEDGNQSIPSEMNKLISPFRALQLNDGCRTRTYSESIQYCLNAKGGLESPVLDLSDFGMCGLIAAQLGARSVTSLESSSGNVPTIAAMVAQLGNGLPKPGAAYQVIQAQAEHIAVEHIAGGSPAEIVTAEPYFEVLEGWHVHEALNLYYLVQSLKSRGVISPAALCVPSYCCIMARVVQFDDFSDAYSRVGNEDEEIHGFNHSKVNHFGNRYRKYDVALPLWQYSLSRLSEPCRISRLGYEGGGEGHSNVVDEATEIVVSKRGVACAIELWVDYACRVGDGDSFKTVSTSSPAGQQLVRKLHEHVAVEVGDKFSIKTRFGDDPIESFTLDIEIPNQATRKSK</sequence>
<dbReference type="GO" id="GO:0042054">
    <property type="term" value="F:histone methyltransferase activity"/>
    <property type="evidence" value="ECO:0007669"/>
    <property type="project" value="TreeGrafter"/>
</dbReference>
<dbReference type="OrthoDB" id="412876at2759"/>
<keyword evidence="1 2" id="KW-0949">S-adenosyl-L-methionine</keyword>
<dbReference type="EMBL" id="AGNL01044437">
    <property type="protein sequence ID" value="EJK49787.1"/>
    <property type="molecule type" value="Genomic_DNA"/>
</dbReference>
<dbReference type="Gene3D" id="2.70.160.11">
    <property type="entry name" value="Hnrnp arginine n-methyltransferase1"/>
    <property type="match status" value="2"/>
</dbReference>
<keyword evidence="2" id="KW-0808">Transferase</keyword>
<accession>K0RT13</accession>
<protein>
    <recommendedName>
        <fullName evidence="5">Protein arginine N-methyltransferase</fullName>
    </recommendedName>
</protein>
<dbReference type="PANTHER" id="PTHR11006:SF4">
    <property type="entry name" value="PROTEIN ARGININE N-METHYLTRANSFERASE 7"/>
    <property type="match status" value="1"/>
</dbReference>
<dbReference type="GO" id="GO:0032259">
    <property type="term" value="P:methylation"/>
    <property type="evidence" value="ECO:0007669"/>
    <property type="project" value="UniProtKB-KW"/>
</dbReference>
<dbReference type="eggNOG" id="KOG1501">
    <property type="taxonomic scope" value="Eukaryota"/>
</dbReference>
<dbReference type="InterPro" id="IPR029063">
    <property type="entry name" value="SAM-dependent_MTases_sf"/>
</dbReference>
<dbReference type="InterPro" id="IPR025799">
    <property type="entry name" value="Arg_MeTrfase"/>
</dbReference>
<name>K0RT13_THAOC</name>
<evidence type="ECO:0000313" key="4">
    <source>
        <dbReference type="Proteomes" id="UP000266841"/>
    </source>
</evidence>
<keyword evidence="2" id="KW-0489">Methyltransferase</keyword>
<gene>
    <name evidence="3" type="ORF">THAOC_31303</name>
</gene>
<dbReference type="OMA" id="CHHDEYS"/>
<dbReference type="PANTHER" id="PTHR11006">
    <property type="entry name" value="PROTEIN ARGININE N-METHYLTRANSFERASE"/>
    <property type="match status" value="1"/>
</dbReference>
<dbReference type="SUPFAM" id="SSF53335">
    <property type="entry name" value="S-adenosyl-L-methionine-dependent methyltransferases"/>
    <property type="match status" value="1"/>
</dbReference>
<evidence type="ECO:0000256" key="2">
    <source>
        <dbReference type="PROSITE-ProRule" id="PRU01015"/>
    </source>
</evidence>
<dbReference type="Proteomes" id="UP000266841">
    <property type="component" value="Unassembled WGS sequence"/>
</dbReference>
<proteinExistence type="predicted"/>
<keyword evidence="4" id="KW-1185">Reference proteome</keyword>
<evidence type="ECO:0000313" key="3">
    <source>
        <dbReference type="EMBL" id="EJK49787.1"/>
    </source>
</evidence>
<evidence type="ECO:0008006" key="5">
    <source>
        <dbReference type="Google" id="ProtNLM"/>
    </source>
</evidence>
<comment type="caution">
    <text evidence="3">The sequence shown here is derived from an EMBL/GenBank/DDBJ whole genome shotgun (WGS) entry which is preliminary data.</text>
</comment>
<dbReference type="Gene3D" id="3.40.50.150">
    <property type="entry name" value="Vaccinia Virus protein VP39"/>
    <property type="match status" value="2"/>
</dbReference>
<organism evidence="3 4">
    <name type="scientific">Thalassiosira oceanica</name>
    <name type="common">Marine diatom</name>
    <dbReference type="NCBI Taxonomy" id="159749"/>
    <lineage>
        <taxon>Eukaryota</taxon>
        <taxon>Sar</taxon>
        <taxon>Stramenopiles</taxon>
        <taxon>Ochrophyta</taxon>
        <taxon>Bacillariophyta</taxon>
        <taxon>Coscinodiscophyceae</taxon>
        <taxon>Thalassiosirophycidae</taxon>
        <taxon>Thalassiosirales</taxon>
        <taxon>Thalassiosiraceae</taxon>
        <taxon>Thalassiosira</taxon>
    </lineage>
</organism>